<dbReference type="Proteomes" id="UP000478052">
    <property type="component" value="Unassembled WGS sequence"/>
</dbReference>
<reference evidence="1 2" key="1">
    <citation type="submission" date="2019-08" db="EMBL/GenBank/DDBJ databases">
        <title>Whole genome of Aphis craccivora.</title>
        <authorList>
            <person name="Voronova N.V."/>
            <person name="Shulinski R.S."/>
            <person name="Bandarenka Y.V."/>
            <person name="Zhorov D.G."/>
            <person name="Warner D."/>
        </authorList>
    </citation>
    <scope>NUCLEOTIDE SEQUENCE [LARGE SCALE GENOMIC DNA]</scope>
    <source>
        <strain evidence="1">180601</strain>
        <tissue evidence="1">Whole Body</tissue>
    </source>
</reference>
<dbReference type="InterPro" id="IPR021109">
    <property type="entry name" value="Peptidase_aspartic_dom_sf"/>
</dbReference>
<protein>
    <submittedName>
        <fullName evidence="1">Uncharacterized protein</fullName>
    </submittedName>
</protein>
<dbReference type="AlphaFoldDB" id="A0A6G0VP71"/>
<dbReference type="Gene3D" id="2.40.70.10">
    <property type="entry name" value="Acid Proteases"/>
    <property type="match status" value="1"/>
</dbReference>
<feature type="non-terminal residue" evidence="1">
    <location>
        <position position="160"/>
    </location>
</feature>
<dbReference type="SUPFAM" id="SSF50630">
    <property type="entry name" value="Acid proteases"/>
    <property type="match status" value="1"/>
</dbReference>
<evidence type="ECO:0000313" key="1">
    <source>
        <dbReference type="EMBL" id="KAF0703023.1"/>
    </source>
</evidence>
<keyword evidence="2" id="KW-1185">Reference proteome</keyword>
<evidence type="ECO:0000313" key="2">
    <source>
        <dbReference type="Proteomes" id="UP000478052"/>
    </source>
</evidence>
<sequence length="160" mass="17830">MSKSNAQSGKSHYPLLPENPFDKSPIIKNDLINTDIINTIINKDRKANALYIIANLNNEDIEVTIDSGANINCIRPDMINKKTIISPSNKYQLSGPDKTPLQFIGTTTINLKIENVTFPISVCVIKNLSSTIILGNEFLEINKAKIDYTKKLITLNKTIK</sequence>
<dbReference type="CDD" id="cd00303">
    <property type="entry name" value="retropepsin_like"/>
    <property type="match status" value="1"/>
</dbReference>
<dbReference type="Pfam" id="PF13975">
    <property type="entry name" value="gag-asp_proteas"/>
    <property type="match status" value="1"/>
</dbReference>
<proteinExistence type="predicted"/>
<organism evidence="1 2">
    <name type="scientific">Aphis craccivora</name>
    <name type="common">Cowpea aphid</name>
    <dbReference type="NCBI Taxonomy" id="307492"/>
    <lineage>
        <taxon>Eukaryota</taxon>
        <taxon>Metazoa</taxon>
        <taxon>Ecdysozoa</taxon>
        <taxon>Arthropoda</taxon>
        <taxon>Hexapoda</taxon>
        <taxon>Insecta</taxon>
        <taxon>Pterygota</taxon>
        <taxon>Neoptera</taxon>
        <taxon>Paraneoptera</taxon>
        <taxon>Hemiptera</taxon>
        <taxon>Sternorrhyncha</taxon>
        <taxon>Aphidomorpha</taxon>
        <taxon>Aphidoidea</taxon>
        <taxon>Aphididae</taxon>
        <taxon>Aphidini</taxon>
        <taxon>Aphis</taxon>
        <taxon>Aphis</taxon>
    </lineage>
</organism>
<dbReference type="EMBL" id="VUJU01014064">
    <property type="protein sequence ID" value="KAF0703023.1"/>
    <property type="molecule type" value="Genomic_DNA"/>
</dbReference>
<name>A0A6G0VP71_APHCR</name>
<gene>
    <name evidence="1" type="ORF">FWK35_00033335</name>
</gene>
<comment type="caution">
    <text evidence="1">The sequence shown here is derived from an EMBL/GenBank/DDBJ whole genome shotgun (WGS) entry which is preliminary data.</text>
</comment>
<accession>A0A6G0VP71</accession>